<keyword evidence="12" id="KW-0902">Two-component regulatory system</keyword>
<evidence type="ECO:0000256" key="1">
    <source>
        <dbReference type="ARBA" id="ARBA00000085"/>
    </source>
</evidence>
<dbReference type="Proteomes" id="UP000719500">
    <property type="component" value="Unassembled WGS sequence"/>
</dbReference>
<dbReference type="EMBL" id="JACSNX010000004">
    <property type="protein sequence ID" value="MBM6850707.1"/>
    <property type="molecule type" value="Genomic_DNA"/>
</dbReference>
<keyword evidence="5" id="KW-0597">Phosphoprotein</keyword>
<dbReference type="SMART" id="SM00388">
    <property type="entry name" value="HisKA"/>
    <property type="match status" value="1"/>
</dbReference>
<dbReference type="EC" id="2.7.13.3" evidence="3"/>
<dbReference type="CDD" id="cd00075">
    <property type="entry name" value="HATPase"/>
    <property type="match status" value="1"/>
</dbReference>
<dbReference type="InterPro" id="IPR003594">
    <property type="entry name" value="HATPase_dom"/>
</dbReference>
<evidence type="ECO:0000256" key="6">
    <source>
        <dbReference type="ARBA" id="ARBA00022679"/>
    </source>
</evidence>
<evidence type="ECO:0000256" key="9">
    <source>
        <dbReference type="ARBA" id="ARBA00022777"/>
    </source>
</evidence>
<evidence type="ECO:0000256" key="5">
    <source>
        <dbReference type="ARBA" id="ARBA00022553"/>
    </source>
</evidence>
<dbReference type="InterPro" id="IPR004358">
    <property type="entry name" value="Sig_transdc_His_kin-like_C"/>
</dbReference>
<evidence type="ECO:0000256" key="7">
    <source>
        <dbReference type="ARBA" id="ARBA00022692"/>
    </source>
</evidence>
<dbReference type="SUPFAM" id="SSF47384">
    <property type="entry name" value="Homodimeric domain of signal transducing histidine kinase"/>
    <property type="match status" value="1"/>
</dbReference>
<evidence type="ECO:0000256" key="4">
    <source>
        <dbReference type="ARBA" id="ARBA00022475"/>
    </source>
</evidence>
<keyword evidence="10" id="KW-0067">ATP-binding</keyword>
<keyword evidence="11 14" id="KW-1133">Transmembrane helix</keyword>
<dbReference type="SUPFAM" id="SSF55874">
    <property type="entry name" value="ATPase domain of HSP90 chaperone/DNA topoisomerase II/histidine kinase"/>
    <property type="match status" value="1"/>
</dbReference>
<comment type="subcellular location">
    <subcellularLocation>
        <location evidence="2">Cell membrane</location>
        <topology evidence="2">Multi-pass membrane protein</topology>
    </subcellularLocation>
</comment>
<evidence type="ECO:0000256" key="8">
    <source>
        <dbReference type="ARBA" id="ARBA00022741"/>
    </source>
</evidence>
<keyword evidence="4" id="KW-1003">Cell membrane</keyword>
<feature type="domain" description="HAMP" evidence="16">
    <location>
        <begin position="131"/>
        <end position="183"/>
    </location>
</feature>
<dbReference type="SMART" id="SM00304">
    <property type="entry name" value="HAMP"/>
    <property type="match status" value="1"/>
</dbReference>
<keyword evidence="9 17" id="KW-0418">Kinase</keyword>
<evidence type="ECO:0000256" key="2">
    <source>
        <dbReference type="ARBA" id="ARBA00004651"/>
    </source>
</evidence>
<keyword evidence="7 14" id="KW-0812">Transmembrane</keyword>
<dbReference type="Gene3D" id="3.30.565.10">
    <property type="entry name" value="Histidine kinase-like ATPase, C-terminal domain"/>
    <property type="match status" value="1"/>
</dbReference>
<protein>
    <recommendedName>
        <fullName evidence="3">histidine kinase</fullName>
        <ecNumber evidence="3">2.7.13.3</ecNumber>
    </recommendedName>
</protein>
<evidence type="ECO:0000313" key="18">
    <source>
        <dbReference type="Proteomes" id="UP000719500"/>
    </source>
</evidence>
<dbReference type="Gene3D" id="1.10.287.130">
    <property type="match status" value="1"/>
</dbReference>
<comment type="catalytic activity">
    <reaction evidence="1">
        <text>ATP + protein L-histidine = ADP + protein N-phospho-L-histidine.</text>
        <dbReference type="EC" id="2.7.13.3"/>
    </reaction>
</comment>
<dbReference type="PRINTS" id="PR00344">
    <property type="entry name" value="BCTRLSENSOR"/>
</dbReference>
<evidence type="ECO:0000259" key="15">
    <source>
        <dbReference type="PROSITE" id="PS50109"/>
    </source>
</evidence>
<dbReference type="SUPFAM" id="SSF158472">
    <property type="entry name" value="HAMP domain-like"/>
    <property type="match status" value="1"/>
</dbReference>
<dbReference type="GO" id="GO:0016301">
    <property type="term" value="F:kinase activity"/>
    <property type="evidence" value="ECO:0007669"/>
    <property type="project" value="UniProtKB-KW"/>
</dbReference>
<evidence type="ECO:0000256" key="14">
    <source>
        <dbReference type="SAM" id="Phobius"/>
    </source>
</evidence>
<dbReference type="Pfam" id="PF00512">
    <property type="entry name" value="HisKA"/>
    <property type="match status" value="1"/>
</dbReference>
<dbReference type="SMART" id="SM00387">
    <property type="entry name" value="HATPase_c"/>
    <property type="match status" value="1"/>
</dbReference>
<accession>A0ABS2FUZ2</accession>
<dbReference type="PROSITE" id="PS50885">
    <property type="entry name" value="HAMP"/>
    <property type="match status" value="1"/>
</dbReference>
<feature type="domain" description="Histidine kinase" evidence="15">
    <location>
        <begin position="198"/>
        <end position="413"/>
    </location>
</feature>
<name>A0ABS2FUZ2_9FIRM</name>
<dbReference type="InterPro" id="IPR003660">
    <property type="entry name" value="HAMP_dom"/>
</dbReference>
<evidence type="ECO:0000256" key="10">
    <source>
        <dbReference type="ARBA" id="ARBA00022840"/>
    </source>
</evidence>
<dbReference type="InterPro" id="IPR005467">
    <property type="entry name" value="His_kinase_dom"/>
</dbReference>
<organism evidence="17 18">
    <name type="scientific">Oscillibacter valericigenes</name>
    <dbReference type="NCBI Taxonomy" id="351091"/>
    <lineage>
        <taxon>Bacteria</taxon>
        <taxon>Bacillati</taxon>
        <taxon>Bacillota</taxon>
        <taxon>Clostridia</taxon>
        <taxon>Eubacteriales</taxon>
        <taxon>Oscillospiraceae</taxon>
        <taxon>Oscillibacter</taxon>
    </lineage>
</organism>
<dbReference type="PROSITE" id="PS50109">
    <property type="entry name" value="HIS_KIN"/>
    <property type="match status" value="1"/>
</dbReference>
<evidence type="ECO:0000313" key="17">
    <source>
        <dbReference type="EMBL" id="MBM6850707.1"/>
    </source>
</evidence>
<reference evidence="17 18" key="1">
    <citation type="journal article" date="2021" name="Sci. Rep.">
        <title>The distribution of antibiotic resistance genes in chicken gut microbiota commensals.</title>
        <authorList>
            <person name="Juricova H."/>
            <person name="Matiasovicova J."/>
            <person name="Kubasova T."/>
            <person name="Cejkova D."/>
            <person name="Rychlik I."/>
        </authorList>
    </citation>
    <scope>NUCLEOTIDE SEQUENCE [LARGE SCALE GENOMIC DNA]</scope>
    <source>
        <strain evidence="17 18">An411</strain>
    </source>
</reference>
<dbReference type="InterPro" id="IPR036097">
    <property type="entry name" value="HisK_dim/P_sf"/>
</dbReference>
<keyword evidence="18" id="KW-1185">Reference proteome</keyword>
<evidence type="ECO:0000256" key="11">
    <source>
        <dbReference type="ARBA" id="ARBA00022989"/>
    </source>
</evidence>
<evidence type="ECO:0000256" key="3">
    <source>
        <dbReference type="ARBA" id="ARBA00012438"/>
    </source>
</evidence>
<dbReference type="RefSeq" id="WP_204802982.1">
    <property type="nucleotide sequence ID" value="NZ_JACSNX010000004.1"/>
</dbReference>
<evidence type="ECO:0000256" key="13">
    <source>
        <dbReference type="ARBA" id="ARBA00023136"/>
    </source>
</evidence>
<dbReference type="Pfam" id="PF02518">
    <property type="entry name" value="HATPase_c"/>
    <property type="match status" value="1"/>
</dbReference>
<dbReference type="CDD" id="cd00082">
    <property type="entry name" value="HisKA"/>
    <property type="match status" value="1"/>
</dbReference>
<feature type="transmembrane region" description="Helical" evidence="14">
    <location>
        <begin position="101"/>
        <end position="122"/>
    </location>
</feature>
<dbReference type="PANTHER" id="PTHR45528">
    <property type="entry name" value="SENSOR HISTIDINE KINASE CPXA"/>
    <property type="match status" value="1"/>
</dbReference>
<dbReference type="Pfam" id="PF00672">
    <property type="entry name" value="HAMP"/>
    <property type="match status" value="1"/>
</dbReference>
<dbReference type="InterPro" id="IPR036890">
    <property type="entry name" value="HATPase_C_sf"/>
</dbReference>
<dbReference type="InterPro" id="IPR003661">
    <property type="entry name" value="HisK_dim/P_dom"/>
</dbReference>
<evidence type="ECO:0000256" key="12">
    <source>
        <dbReference type="ARBA" id="ARBA00023012"/>
    </source>
</evidence>
<dbReference type="Gene3D" id="6.10.340.10">
    <property type="match status" value="1"/>
</dbReference>
<dbReference type="CDD" id="cd06225">
    <property type="entry name" value="HAMP"/>
    <property type="match status" value="1"/>
</dbReference>
<proteinExistence type="predicted"/>
<keyword evidence="13 14" id="KW-0472">Membrane</keyword>
<comment type="caution">
    <text evidence="17">The sequence shown here is derived from an EMBL/GenBank/DDBJ whole genome shotgun (WGS) entry which is preliminary data.</text>
</comment>
<evidence type="ECO:0000259" key="16">
    <source>
        <dbReference type="PROSITE" id="PS50885"/>
    </source>
</evidence>
<dbReference type="PANTHER" id="PTHR45528:SF1">
    <property type="entry name" value="SENSOR HISTIDINE KINASE CPXA"/>
    <property type="match status" value="1"/>
</dbReference>
<dbReference type="InterPro" id="IPR050398">
    <property type="entry name" value="HssS/ArlS-like"/>
</dbReference>
<keyword evidence="6" id="KW-0808">Transferase</keyword>
<sequence>MLQEAPADSGSREIRQIVSLLDGSAMRLVLTEDGRPVYTFGTEQADDARLLQSAESLDCDPVQVSTGSRGIYLTRLTYQGRTMQLALFGTPGEHTGEAVKAAVALSALLILLAIVLSILATNRFLTRFVLRRVEEPLDLLAAGVRRIGEGDLDFRIAYAGKDEFAPVCGAFNEMAARLKESVERTRRDEESRKELLAGISHDLRTPLTSIRAYVEGLLDGVAQTEESKQRYLRTIRTKAEDIDRLVSQLFLYSKLDLEGVPMEMRPIRLDEFVAGFVEEAALDSRTRGLEITAEQLTPVTVSADPEQLRRVLSNILENSIKYKAKETGRLRITLEESGRLTLADDGPGVPEEALPKLFDVFYRSDPARRDPAGGSGLGLAIAAKAVQGMGGTIRAFNVPGGGLAIEITLPKEEHGDAEDPDHRG</sequence>
<gene>
    <name evidence="17" type="ORF">H9X91_04540</name>
</gene>
<keyword evidence="8" id="KW-0547">Nucleotide-binding</keyword>